<feature type="chain" id="PRO_5032706944" evidence="1">
    <location>
        <begin position="34"/>
        <end position="190"/>
    </location>
</feature>
<keyword evidence="3" id="KW-1185">Reference proteome</keyword>
<protein>
    <submittedName>
        <fullName evidence="2">Uncharacterized protein</fullName>
    </submittedName>
</protein>
<dbReference type="Proteomes" id="UP000680866">
    <property type="component" value="Chromosome"/>
</dbReference>
<organism evidence="2 3">
    <name type="scientific">Polymorphospora rubra</name>
    <dbReference type="NCBI Taxonomy" id="338584"/>
    <lineage>
        <taxon>Bacteria</taxon>
        <taxon>Bacillati</taxon>
        <taxon>Actinomycetota</taxon>
        <taxon>Actinomycetes</taxon>
        <taxon>Micromonosporales</taxon>
        <taxon>Micromonosporaceae</taxon>
        <taxon>Polymorphospora</taxon>
    </lineage>
</organism>
<evidence type="ECO:0000256" key="1">
    <source>
        <dbReference type="SAM" id="SignalP"/>
    </source>
</evidence>
<accession>A0A810NBC1</accession>
<gene>
    <name evidence="2" type="ORF">Prubr_64100</name>
</gene>
<dbReference type="RefSeq" id="WP_212818641.1">
    <property type="nucleotide sequence ID" value="NZ_AP023359.1"/>
</dbReference>
<feature type="signal peptide" evidence="1">
    <location>
        <begin position="1"/>
        <end position="33"/>
    </location>
</feature>
<keyword evidence="1" id="KW-0732">Signal</keyword>
<dbReference type="AlphaFoldDB" id="A0A810NBC1"/>
<sequence length="190" mass="20834">MRTPRPTRLGAYFAVVGLAVASLVVVAPTAAHAGAIVACPTDLQYWNRYGSQWEAHRYRIVSSTPVFLASDGRAVSNGLSYPVSATVTATQTRTHQVTTSVGVATQLTEQLTINVSTQIVQIRSTAIGVSTSFEVQPYQTVYADYGVHAYQVSYYVEKWRARGSLCEEWGYYPSTVTAPTYIEGWQLRLG</sequence>
<dbReference type="KEGG" id="pry:Prubr_64100"/>
<proteinExistence type="predicted"/>
<name>A0A810NBC1_9ACTN</name>
<reference evidence="2" key="1">
    <citation type="submission" date="2020-08" db="EMBL/GenBank/DDBJ databases">
        <title>Whole genome shotgun sequence of Polymorphospora rubra NBRC 101157.</title>
        <authorList>
            <person name="Komaki H."/>
            <person name="Tamura T."/>
        </authorList>
    </citation>
    <scope>NUCLEOTIDE SEQUENCE</scope>
    <source>
        <strain evidence="2">NBRC 101157</strain>
    </source>
</reference>
<dbReference type="EMBL" id="AP023359">
    <property type="protein sequence ID" value="BCJ69389.1"/>
    <property type="molecule type" value="Genomic_DNA"/>
</dbReference>
<evidence type="ECO:0000313" key="3">
    <source>
        <dbReference type="Proteomes" id="UP000680866"/>
    </source>
</evidence>
<evidence type="ECO:0000313" key="2">
    <source>
        <dbReference type="EMBL" id="BCJ69389.1"/>
    </source>
</evidence>